<dbReference type="InterPro" id="IPR057229">
    <property type="entry name" value="DUF7907"/>
</dbReference>
<gene>
    <name evidence="3" type="ORF">B0T26DRAFT_763754</name>
</gene>
<sequence length="246" mass="26259">MLSATFLALATLAAASPITPRQSGNAPFSWGKAYSLVVNVTDISTDFQSNPVHRLKVVGVHAGAGLNSPTVTFNPESHGDVFFNSLTDHTVRLSGGTPSLPPMGVKLYDNNPSAGNPPFLHELGFNFGNGTWGFGASAGPLNPRPCPQLWAPLEGTFVVCDRGIDAPTYPRFAVQFVEGQANSGTHTWYQPEPHIPANCVAVKLVPECATPSENDGKSSNGDVEVENVQCYPDVGAIQWTEYSECW</sequence>
<feature type="signal peptide" evidence="1">
    <location>
        <begin position="1"/>
        <end position="15"/>
    </location>
</feature>
<evidence type="ECO:0000313" key="3">
    <source>
        <dbReference type="EMBL" id="KAK0726704.1"/>
    </source>
</evidence>
<keyword evidence="4" id="KW-1185">Reference proteome</keyword>
<comment type="caution">
    <text evidence="3">The sequence shown here is derived from an EMBL/GenBank/DDBJ whole genome shotgun (WGS) entry which is preliminary data.</text>
</comment>
<keyword evidence="1" id="KW-0732">Signal</keyword>
<dbReference type="AlphaFoldDB" id="A0AA40B304"/>
<reference evidence="3" key="1">
    <citation type="submission" date="2023-06" db="EMBL/GenBank/DDBJ databases">
        <title>Genome-scale phylogeny and comparative genomics of the fungal order Sordariales.</title>
        <authorList>
            <consortium name="Lawrence Berkeley National Laboratory"/>
            <person name="Hensen N."/>
            <person name="Bonometti L."/>
            <person name="Westerberg I."/>
            <person name="Brannstrom I.O."/>
            <person name="Guillou S."/>
            <person name="Cros-Aarteil S."/>
            <person name="Calhoun S."/>
            <person name="Haridas S."/>
            <person name="Kuo A."/>
            <person name="Mondo S."/>
            <person name="Pangilinan J."/>
            <person name="Riley R."/>
            <person name="LaButti K."/>
            <person name="Andreopoulos B."/>
            <person name="Lipzen A."/>
            <person name="Chen C."/>
            <person name="Yanf M."/>
            <person name="Daum C."/>
            <person name="Ng V."/>
            <person name="Clum A."/>
            <person name="Steindorff A."/>
            <person name="Ohm R."/>
            <person name="Martin F."/>
            <person name="Silar P."/>
            <person name="Natvig D."/>
            <person name="Lalanne C."/>
            <person name="Gautier V."/>
            <person name="Ament-velasquez S.L."/>
            <person name="Kruys A."/>
            <person name="Hutchinson M.I."/>
            <person name="Powell A.J."/>
            <person name="Barry K."/>
            <person name="Miller A.N."/>
            <person name="Grigoriev I.V."/>
            <person name="Debuchy R."/>
            <person name="Gladieux P."/>
            <person name="Thoren M.H."/>
            <person name="Johannesson H."/>
        </authorList>
    </citation>
    <scope>NUCLEOTIDE SEQUENCE</scope>
    <source>
        <strain evidence="3">SMH2392-1A</strain>
    </source>
</reference>
<accession>A0AA40B304</accession>
<dbReference type="GeneID" id="85329700"/>
<dbReference type="RefSeq" id="XP_060299560.1">
    <property type="nucleotide sequence ID" value="XM_060446430.1"/>
</dbReference>
<evidence type="ECO:0000256" key="1">
    <source>
        <dbReference type="SAM" id="SignalP"/>
    </source>
</evidence>
<proteinExistence type="predicted"/>
<feature type="chain" id="PRO_5041419003" description="DUF7907 domain-containing protein" evidence="1">
    <location>
        <begin position="16"/>
        <end position="246"/>
    </location>
</feature>
<organism evidence="3 4">
    <name type="scientific">Lasiosphaeria miniovina</name>
    <dbReference type="NCBI Taxonomy" id="1954250"/>
    <lineage>
        <taxon>Eukaryota</taxon>
        <taxon>Fungi</taxon>
        <taxon>Dikarya</taxon>
        <taxon>Ascomycota</taxon>
        <taxon>Pezizomycotina</taxon>
        <taxon>Sordariomycetes</taxon>
        <taxon>Sordariomycetidae</taxon>
        <taxon>Sordariales</taxon>
        <taxon>Lasiosphaeriaceae</taxon>
        <taxon>Lasiosphaeria</taxon>
    </lineage>
</organism>
<evidence type="ECO:0000313" key="4">
    <source>
        <dbReference type="Proteomes" id="UP001172101"/>
    </source>
</evidence>
<feature type="domain" description="DUF7907" evidence="2">
    <location>
        <begin position="32"/>
        <end position="208"/>
    </location>
</feature>
<dbReference type="Pfam" id="PF25484">
    <property type="entry name" value="DUF7907"/>
    <property type="match status" value="1"/>
</dbReference>
<dbReference type="EMBL" id="JAUIRO010000002">
    <property type="protein sequence ID" value="KAK0726704.1"/>
    <property type="molecule type" value="Genomic_DNA"/>
</dbReference>
<protein>
    <recommendedName>
        <fullName evidence="2">DUF7907 domain-containing protein</fullName>
    </recommendedName>
</protein>
<dbReference type="Proteomes" id="UP001172101">
    <property type="component" value="Unassembled WGS sequence"/>
</dbReference>
<evidence type="ECO:0000259" key="2">
    <source>
        <dbReference type="Pfam" id="PF25484"/>
    </source>
</evidence>
<name>A0AA40B304_9PEZI</name>